<dbReference type="InterPro" id="IPR003495">
    <property type="entry name" value="CobW/HypB/UreG_nucleotide-bd"/>
</dbReference>
<evidence type="ECO:0000256" key="4">
    <source>
        <dbReference type="ARBA" id="ARBA00034320"/>
    </source>
</evidence>
<dbReference type="Gene3D" id="3.30.1220.10">
    <property type="entry name" value="CobW-like, C-terminal domain"/>
    <property type="match status" value="1"/>
</dbReference>
<dbReference type="Proteomes" id="UP000669317">
    <property type="component" value="Unassembled WGS sequence"/>
</dbReference>
<dbReference type="SMART" id="SM00833">
    <property type="entry name" value="CobW_C"/>
    <property type="match status" value="1"/>
</dbReference>
<dbReference type="Gene3D" id="3.40.50.300">
    <property type="entry name" value="P-loop containing nucleotide triphosphate hydrolases"/>
    <property type="match status" value="1"/>
</dbReference>
<dbReference type="KEGG" id="bvz:BRAD3257_6154"/>
<evidence type="ECO:0000313" key="9">
    <source>
        <dbReference type="EMBL" id="SPP97068.1"/>
    </source>
</evidence>
<accession>A0A2U3Q6U6</accession>
<reference evidence="9 10" key="1">
    <citation type="submission" date="2018-03" db="EMBL/GenBank/DDBJ databases">
        <authorList>
            <person name="Gully D."/>
        </authorList>
    </citation>
    <scope>NUCLEOTIDE SEQUENCE [LARGE SCALE GENOMIC DNA]</scope>
    <source>
        <strain evidence="9">ORS3257</strain>
    </source>
</reference>
<comment type="similarity">
    <text evidence="4">Belongs to the SIMIBI class G3E GTPase family. ZNG1 subfamily.</text>
</comment>
<dbReference type="InterPro" id="IPR036627">
    <property type="entry name" value="CobW-likC_sf"/>
</dbReference>
<evidence type="ECO:0000256" key="5">
    <source>
        <dbReference type="ARBA" id="ARBA00045658"/>
    </source>
</evidence>
<dbReference type="PANTHER" id="PTHR13748">
    <property type="entry name" value="COBW-RELATED"/>
    <property type="match status" value="1"/>
</dbReference>
<evidence type="ECO:0000259" key="7">
    <source>
        <dbReference type="SMART" id="SM00833"/>
    </source>
</evidence>
<dbReference type="Pfam" id="PF02492">
    <property type="entry name" value="cobW"/>
    <property type="match status" value="1"/>
</dbReference>
<reference evidence="8 11" key="2">
    <citation type="submission" date="2021-03" db="EMBL/GenBank/DDBJ databases">
        <title>Genome Sequence of Bradyrhizobium vignae strain ISRA400.</title>
        <authorList>
            <person name="Tisa L.S."/>
            <person name="Svistoonoff S."/>
            <person name="Hocher V."/>
            <person name="Fall S."/>
            <person name="Zaiya A."/>
            <person name="Naing D."/>
            <person name="Niang N."/>
            <person name="Diouf A."/>
            <person name="Dasylva M.C."/>
            <person name="Toure O."/>
            <person name="Gueye M."/>
            <person name="Gully D."/>
            <person name="Tisseyre P."/>
            <person name="Simpson S."/>
            <person name="Morris K."/>
            <person name="Thomas W.K."/>
        </authorList>
    </citation>
    <scope>NUCLEOTIDE SEQUENCE [LARGE SCALE GENOMIC DNA]</scope>
    <source>
        <strain evidence="8 11">ISRA400</strain>
    </source>
</reference>
<feature type="domain" description="CobW C-terminal" evidence="7">
    <location>
        <begin position="232"/>
        <end position="326"/>
    </location>
</feature>
<keyword evidence="11" id="KW-1185">Reference proteome</keyword>
<keyword evidence="2" id="KW-0378">Hydrolase</keyword>
<keyword evidence="3" id="KW-0143">Chaperone</keyword>
<organism evidence="9 10">
    <name type="scientific">Bradyrhizobium vignae</name>
    <dbReference type="NCBI Taxonomy" id="1549949"/>
    <lineage>
        <taxon>Bacteria</taxon>
        <taxon>Pseudomonadati</taxon>
        <taxon>Pseudomonadota</taxon>
        <taxon>Alphaproteobacteria</taxon>
        <taxon>Hyphomicrobiales</taxon>
        <taxon>Nitrobacteraceae</taxon>
        <taxon>Bradyrhizobium</taxon>
    </lineage>
</organism>
<evidence type="ECO:0000256" key="1">
    <source>
        <dbReference type="ARBA" id="ARBA00022741"/>
    </source>
</evidence>
<evidence type="ECO:0000256" key="3">
    <source>
        <dbReference type="ARBA" id="ARBA00023186"/>
    </source>
</evidence>
<dbReference type="PANTHER" id="PTHR13748:SF62">
    <property type="entry name" value="COBW DOMAIN-CONTAINING PROTEIN"/>
    <property type="match status" value="1"/>
</dbReference>
<evidence type="ECO:0000313" key="8">
    <source>
        <dbReference type="EMBL" id="MBP0112147.1"/>
    </source>
</evidence>
<dbReference type="GO" id="GO:0005737">
    <property type="term" value="C:cytoplasm"/>
    <property type="evidence" value="ECO:0007669"/>
    <property type="project" value="TreeGrafter"/>
</dbReference>
<keyword evidence="1" id="KW-0547">Nucleotide-binding</keyword>
<dbReference type="InterPro" id="IPR027417">
    <property type="entry name" value="P-loop_NTPase"/>
</dbReference>
<dbReference type="AlphaFoldDB" id="A0A2U3Q6U6"/>
<dbReference type="EMBL" id="JAGIKT010000026">
    <property type="protein sequence ID" value="MBP0112147.1"/>
    <property type="molecule type" value="Genomic_DNA"/>
</dbReference>
<evidence type="ECO:0000313" key="11">
    <source>
        <dbReference type="Proteomes" id="UP000669317"/>
    </source>
</evidence>
<dbReference type="SUPFAM" id="SSF90002">
    <property type="entry name" value="Hypothetical protein YjiA, C-terminal domain"/>
    <property type="match status" value="1"/>
</dbReference>
<dbReference type="InterPro" id="IPR051316">
    <property type="entry name" value="Zinc-reg_GTPase_activator"/>
</dbReference>
<evidence type="ECO:0000313" key="10">
    <source>
        <dbReference type="Proteomes" id="UP000246085"/>
    </source>
</evidence>
<dbReference type="RefSeq" id="WP_122404543.1">
    <property type="nucleotide sequence ID" value="NZ_JAGIKT010000026.1"/>
</dbReference>
<comment type="function">
    <text evidence="5">Zinc chaperone that directly transfers zinc cofactor to target proteins, thereby activating them. Zinc is transferred from the CXCC motif in the GTPase domain to the zinc binding site in target proteins in a process requiring GTP hydrolysis.</text>
</comment>
<dbReference type="EMBL" id="LS398110">
    <property type="protein sequence ID" value="SPP97068.1"/>
    <property type="molecule type" value="Genomic_DNA"/>
</dbReference>
<sequence>MPTTSSRKIPVTVLTGFLGSGKTTLLNQLLESDLLADSAVIVNEFGSISIDAELVVGVHEEILQINNGCICCTVRKDLVSTITNLLSGEKTIRRILIETTGLADPAAVIQSFIVDETLSDATTLDAVVTVIDAVHIDHWLADQSSGENVAAEQIAFADVVVISKRDLVDASAFAAREATVRGINPMARIVSAINGRVDIGSIIDVKAFDLKNCLAIEPLLLSEFEHEHDLSVVSVEVREDRPLDGPRFFRWLNAFVQQNGETLLRSKGILWLKGEARRWVFHGVHMTLEGRPGRPWAANEPRFSAIVFIGRGLDAVQIRSGIADLARPGTSLVA</sequence>
<dbReference type="GO" id="GO:0000166">
    <property type="term" value="F:nucleotide binding"/>
    <property type="evidence" value="ECO:0007669"/>
    <property type="project" value="UniProtKB-KW"/>
</dbReference>
<dbReference type="SUPFAM" id="SSF52540">
    <property type="entry name" value="P-loop containing nucleoside triphosphate hydrolases"/>
    <property type="match status" value="1"/>
</dbReference>
<evidence type="ECO:0000256" key="2">
    <source>
        <dbReference type="ARBA" id="ARBA00022801"/>
    </source>
</evidence>
<protein>
    <submittedName>
        <fullName evidence="8">GTP-binding protein</fullName>
    </submittedName>
    <submittedName>
        <fullName evidence="9">Putative GTPase, G3E family</fullName>
    </submittedName>
</protein>
<dbReference type="GO" id="GO:0016787">
    <property type="term" value="F:hydrolase activity"/>
    <property type="evidence" value="ECO:0007669"/>
    <property type="project" value="UniProtKB-KW"/>
</dbReference>
<gene>
    <name evidence="9" type="ORF">BRAD3257_6154</name>
    <name evidence="8" type="ORF">JWS04_13860</name>
</gene>
<name>A0A2U3Q6U6_9BRAD</name>
<comment type="catalytic activity">
    <reaction evidence="6">
        <text>GTP + H2O = GDP + phosphate + H(+)</text>
        <dbReference type="Rhea" id="RHEA:19669"/>
        <dbReference type="ChEBI" id="CHEBI:15377"/>
        <dbReference type="ChEBI" id="CHEBI:15378"/>
        <dbReference type="ChEBI" id="CHEBI:37565"/>
        <dbReference type="ChEBI" id="CHEBI:43474"/>
        <dbReference type="ChEBI" id="CHEBI:58189"/>
    </reaction>
    <physiologicalReaction direction="left-to-right" evidence="6">
        <dbReference type="Rhea" id="RHEA:19670"/>
    </physiologicalReaction>
</comment>
<dbReference type="InterPro" id="IPR011629">
    <property type="entry name" value="CobW-like_C"/>
</dbReference>
<evidence type="ECO:0000256" key="6">
    <source>
        <dbReference type="ARBA" id="ARBA00049117"/>
    </source>
</evidence>
<dbReference type="CDD" id="cd03112">
    <property type="entry name" value="CobW-like"/>
    <property type="match status" value="1"/>
</dbReference>
<dbReference type="Pfam" id="PF07683">
    <property type="entry name" value="CobW_C"/>
    <property type="match status" value="1"/>
</dbReference>
<dbReference type="Proteomes" id="UP000246085">
    <property type="component" value="Chromosome BRAD3257"/>
</dbReference>
<proteinExistence type="inferred from homology"/>